<dbReference type="InterPro" id="IPR001431">
    <property type="entry name" value="Pept_M16_Zn_BS"/>
</dbReference>
<dbReference type="InterPro" id="IPR050361">
    <property type="entry name" value="MPP/UQCRC_Complex"/>
</dbReference>
<dbReference type="PROSITE" id="PS00143">
    <property type="entry name" value="INSULINASE"/>
    <property type="match status" value="1"/>
</dbReference>
<dbReference type="InterPro" id="IPR011765">
    <property type="entry name" value="Pept_M16_N"/>
</dbReference>
<dbReference type="GO" id="GO:0004222">
    <property type="term" value="F:metalloendopeptidase activity"/>
    <property type="evidence" value="ECO:0007669"/>
    <property type="project" value="InterPro"/>
</dbReference>
<comment type="caution">
    <text evidence="6">The sequence shown here is derived from an EMBL/GenBank/DDBJ whole genome shotgun (WGS) entry which is preliminary data.</text>
</comment>
<dbReference type="EMBL" id="DYXT01000028">
    <property type="protein sequence ID" value="HJE39255.1"/>
    <property type="molecule type" value="Genomic_DNA"/>
</dbReference>
<dbReference type="Proteomes" id="UP000711407">
    <property type="component" value="Unassembled WGS sequence"/>
</dbReference>
<proteinExistence type="inferred from homology"/>
<protein>
    <submittedName>
        <fullName evidence="6">Insulinase family protein</fullName>
    </submittedName>
</protein>
<dbReference type="GO" id="GO:0006508">
    <property type="term" value="P:proteolysis"/>
    <property type="evidence" value="ECO:0007669"/>
    <property type="project" value="InterPro"/>
</dbReference>
<dbReference type="Pfam" id="PF05193">
    <property type="entry name" value="Peptidase_M16_C"/>
    <property type="match status" value="1"/>
</dbReference>
<evidence type="ECO:0000256" key="1">
    <source>
        <dbReference type="ARBA" id="ARBA00001947"/>
    </source>
</evidence>
<accession>A0A921E8P7</accession>
<dbReference type="PANTHER" id="PTHR11851">
    <property type="entry name" value="METALLOPROTEASE"/>
    <property type="match status" value="1"/>
</dbReference>
<evidence type="ECO:0000313" key="6">
    <source>
        <dbReference type="EMBL" id="HJE39255.1"/>
    </source>
</evidence>
<dbReference type="InterPro" id="IPR007863">
    <property type="entry name" value="Peptidase_M16_C"/>
</dbReference>
<reference evidence="6" key="2">
    <citation type="submission" date="2021-09" db="EMBL/GenBank/DDBJ databases">
        <authorList>
            <person name="Gilroy R."/>
        </authorList>
    </citation>
    <scope>NUCLEOTIDE SEQUENCE</scope>
    <source>
        <strain evidence="6">4100</strain>
    </source>
</reference>
<comment type="cofactor">
    <cofactor evidence="1">
        <name>Zn(2+)</name>
        <dbReference type="ChEBI" id="CHEBI:29105"/>
    </cofactor>
</comment>
<evidence type="ECO:0000313" key="7">
    <source>
        <dbReference type="Proteomes" id="UP000711407"/>
    </source>
</evidence>
<comment type="similarity">
    <text evidence="2 3">Belongs to the peptidase M16 family.</text>
</comment>
<reference evidence="6" key="1">
    <citation type="journal article" date="2021" name="PeerJ">
        <title>Extensive microbial diversity within the chicken gut microbiome revealed by metagenomics and culture.</title>
        <authorList>
            <person name="Gilroy R."/>
            <person name="Ravi A."/>
            <person name="Getino M."/>
            <person name="Pursley I."/>
            <person name="Horton D.L."/>
            <person name="Alikhan N.F."/>
            <person name="Baker D."/>
            <person name="Gharbi K."/>
            <person name="Hall N."/>
            <person name="Watson M."/>
            <person name="Adriaenssens E.M."/>
            <person name="Foster-Nyarko E."/>
            <person name="Jarju S."/>
            <person name="Secka A."/>
            <person name="Antonio M."/>
            <person name="Oren A."/>
            <person name="Chaudhuri R.R."/>
            <person name="La Ragione R."/>
            <person name="Hildebrand F."/>
            <person name="Pallen M.J."/>
        </authorList>
    </citation>
    <scope>NUCLEOTIDE SEQUENCE</scope>
    <source>
        <strain evidence="6">4100</strain>
    </source>
</reference>
<evidence type="ECO:0000259" key="4">
    <source>
        <dbReference type="Pfam" id="PF00675"/>
    </source>
</evidence>
<name>A0A921E8P7_9BACT</name>
<evidence type="ECO:0000259" key="5">
    <source>
        <dbReference type="Pfam" id="PF05193"/>
    </source>
</evidence>
<dbReference type="InterPro" id="IPR011249">
    <property type="entry name" value="Metalloenz_LuxS/M16"/>
</dbReference>
<dbReference type="Gene3D" id="3.30.830.10">
    <property type="entry name" value="Metalloenzyme, LuxS/M16 peptidase-like"/>
    <property type="match status" value="2"/>
</dbReference>
<feature type="domain" description="Peptidase M16 N-terminal" evidence="4">
    <location>
        <begin position="14"/>
        <end position="161"/>
    </location>
</feature>
<dbReference type="GO" id="GO:0046872">
    <property type="term" value="F:metal ion binding"/>
    <property type="evidence" value="ECO:0007669"/>
    <property type="project" value="InterPro"/>
</dbReference>
<organism evidence="6 7">
    <name type="scientific">Candidatus Amulumruptor caecigallinarius</name>
    <dbReference type="NCBI Taxonomy" id="2109911"/>
    <lineage>
        <taxon>Bacteria</taxon>
        <taxon>Pseudomonadati</taxon>
        <taxon>Bacteroidota</taxon>
        <taxon>Bacteroidia</taxon>
        <taxon>Bacteroidales</taxon>
        <taxon>Muribaculaceae</taxon>
        <taxon>Candidatus Amulumruptor</taxon>
    </lineage>
</organism>
<dbReference type="SUPFAM" id="SSF63411">
    <property type="entry name" value="LuxS/MPP-like metallohydrolase"/>
    <property type="match status" value="2"/>
</dbReference>
<dbReference type="PANTHER" id="PTHR11851:SF49">
    <property type="entry name" value="MITOCHONDRIAL-PROCESSING PEPTIDASE SUBUNIT ALPHA"/>
    <property type="match status" value="1"/>
</dbReference>
<evidence type="ECO:0000256" key="2">
    <source>
        <dbReference type="ARBA" id="ARBA00007261"/>
    </source>
</evidence>
<sequence>MESQLLLRLDNGLRVAYVCRPGAKVDYLALSVNVGSRDDAPGYEGLAHFVEHTIFKGTDMHRSSYIINRMEAVGGELNAYTTKEETVVYTVAPAGSLRRSVDLLYELIAHSTFPQAEIDREREVVLDEIASYLDSPADAVVDNFEDMMFPSNGIGHNILGTKESVMGLSGDICRQYLKRYFVPSNMVVVYAGPSSSDDVMRLLSRTFARLDHPLPELRRVRPEPPLRVLDEVDDMGLHQSHTVAGAVIPGAKSPERHALSLLSNILGGPGMNSLLNVELREKRGLVYSVDCAMSMFGDCGLMEIYFGCDDEDTARCLRRIKAVITRVCDGYITPARLAKAKRQYLGQLIVGNENVEARMLALGRYVTLFDSLPEPRLTIEAIQSLSADDIARAASYLAADRLCRLTLR</sequence>
<dbReference type="AlphaFoldDB" id="A0A921E8P7"/>
<evidence type="ECO:0000256" key="3">
    <source>
        <dbReference type="RuleBase" id="RU004447"/>
    </source>
</evidence>
<dbReference type="Pfam" id="PF00675">
    <property type="entry name" value="Peptidase_M16"/>
    <property type="match status" value="1"/>
</dbReference>
<feature type="domain" description="Peptidase M16 C-terminal" evidence="5">
    <location>
        <begin position="174"/>
        <end position="344"/>
    </location>
</feature>
<gene>
    <name evidence="6" type="ORF">K8V47_05810</name>
</gene>